<name>A0A8J5M6A9_9STRA</name>
<dbReference type="EMBL" id="JAENGY010000238">
    <property type="protein sequence ID" value="KAG6968483.1"/>
    <property type="molecule type" value="Genomic_DNA"/>
</dbReference>
<sequence length="57" mass="6796">MHPSRHIRSSVYFEFECHDCNKYKHCCHDACSRHHGHSRGRRRHSRSYSRGSGGLER</sequence>
<dbReference type="Proteomes" id="UP000709295">
    <property type="component" value="Unassembled WGS sequence"/>
</dbReference>
<proteinExistence type="predicted"/>
<reference evidence="2" key="1">
    <citation type="submission" date="2021-01" db="EMBL/GenBank/DDBJ databases">
        <title>Phytophthora aleatoria, a newly-described species from Pinus radiata is distinct from Phytophthora cactorum isolates based on comparative genomics.</title>
        <authorList>
            <person name="Mcdougal R."/>
            <person name="Panda P."/>
            <person name="Williams N."/>
            <person name="Studholme D.J."/>
        </authorList>
    </citation>
    <scope>NUCLEOTIDE SEQUENCE</scope>
    <source>
        <strain evidence="2">NZFS 4037</strain>
    </source>
</reference>
<evidence type="ECO:0000313" key="3">
    <source>
        <dbReference type="Proteomes" id="UP000709295"/>
    </source>
</evidence>
<keyword evidence="3" id="KW-1185">Reference proteome</keyword>
<gene>
    <name evidence="2" type="ORF">JG688_00005798</name>
</gene>
<evidence type="ECO:0000313" key="2">
    <source>
        <dbReference type="EMBL" id="KAG6968483.1"/>
    </source>
</evidence>
<protein>
    <submittedName>
        <fullName evidence="2">Uncharacterized protein</fullName>
    </submittedName>
</protein>
<organism evidence="2 3">
    <name type="scientific">Phytophthora aleatoria</name>
    <dbReference type="NCBI Taxonomy" id="2496075"/>
    <lineage>
        <taxon>Eukaryota</taxon>
        <taxon>Sar</taxon>
        <taxon>Stramenopiles</taxon>
        <taxon>Oomycota</taxon>
        <taxon>Peronosporomycetes</taxon>
        <taxon>Peronosporales</taxon>
        <taxon>Peronosporaceae</taxon>
        <taxon>Phytophthora</taxon>
    </lineage>
</organism>
<accession>A0A8J5M6A9</accession>
<dbReference type="AlphaFoldDB" id="A0A8J5M6A9"/>
<comment type="caution">
    <text evidence="2">The sequence shown here is derived from an EMBL/GenBank/DDBJ whole genome shotgun (WGS) entry which is preliminary data.</text>
</comment>
<feature type="region of interest" description="Disordered" evidence="1">
    <location>
        <begin position="32"/>
        <end position="57"/>
    </location>
</feature>
<evidence type="ECO:0000256" key="1">
    <source>
        <dbReference type="SAM" id="MobiDB-lite"/>
    </source>
</evidence>
<feature type="compositionally biased region" description="Basic residues" evidence="1">
    <location>
        <begin position="33"/>
        <end position="47"/>
    </location>
</feature>